<keyword evidence="2" id="KW-1185">Reference proteome</keyword>
<proteinExistence type="predicted"/>
<dbReference type="AlphaFoldDB" id="A0A8H7CUP5"/>
<organism evidence="1 2">
    <name type="scientific">Mycena venus</name>
    <dbReference type="NCBI Taxonomy" id="2733690"/>
    <lineage>
        <taxon>Eukaryota</taxon>
        <taxon>Fungi</taxon>
        <taxon>Dikarya</taxon>
        <taxon>Basidiomycota</taxon>
        <taxon>Agaricomycotina</taxon>
        <taxon>Agaricomycetes</taxon>
        <taxon>Agaricomycetidae</taxon>
        <taxon>Agaricales</taxon>
        <taxon>Marasmiineae</taxon>
        <taxon>Mycenaceae</taxon>
        <taxon>Mycena</taxon>
    </lineage>
</organism>
<reference evidence="1" key="1">
    <citation type="submission" date="2020-05" db="EMBL/GenBank/DDBJ databases">
        <title>Mycena genomes resolve the evolution of fungal bioluminescence.</title>
        <authorList>
            <person name="Tsai I.J."/>
        </authorList>
    </citation>
    <scope>NUCLEOTIDE SEQUENCE</scope>
    <source>
        <strain evidence="1">CCC161011</strain>
    </source>
</reference>
<evidence type="ECO:0000313" key="1">
    <source>
        <dbReference type="EMBL" id="KAF7348912.1"/>
    </source>
</evidence>
<sequence length="135" mass="15096">MGSALDVAAVTTRLKAALAPERGSGVDWQTLSRIIECVTKLFIILTPYILYSARLPSNATTFNDVWGTPYMPRTFAHSSRRWQLNGCYSARTNYEIFRPAHVGSGRTSGTRYTTASARSGKFYSFGRRAWMADRS</sequence>
<name>A0A8H7CUP5_9AGAR</name>
<accession>A0A8H7CUP5</accession>
<protein>
    <submittedName>
        <fullName evidence="1">Uncharacterized protein</fullName>
    </submittedName>
</protein>
<evidence type="ECO:0000313" key="2">
    <source>
        <dbReference type="Proteomes" id="UP000620124"/>
    </source>
</evidence>
<gene>
    <name evidence="1" type="ORF">MVEN_01411500</name>
</gene>
<comment type="caution">
    <text evidence="1">The sequence shown here is derived from an EMBL/GenBank/DDBJ whole genome shotgun (WGS) entry which is preliminary data.</text>
</comment>
<dbReference type="Proteomes" id="UP000620124">
    <property type="component" value="Unassembled WGS sequence"/>
</dbReference>
<dbReference type="OrthoDB" id="10261782at2759"/>
<dbReference type="EMBL" id="JACAZI010000011">
    <property type="protein sequence ID" value="KAF7348912.1"/>
    <property type="molecule type" value="Genomic_DNA"/>
</dbReference>